<feature type="domain" description="Response regulatory" evidence="1">
    <location>
        <begin position="3"/>
        <end position="131"/>
    </location>
</feature>
<comment type="caution">
    <text evidence="2">The sequence shown here is derived from an EMBL/GenBank/DDBJ whole genome shotgun (WGS) entry which is preliminary data.</text>
</comment>
<protein>
    <recommendedName>
        <fullName evidence="1">Response regulatory domain-containing protein</fullName>
    </recommendedName>
</protein>
<dbReference type="GO" id="GO:0000160">
    <property type="term" value="P:phosphorelay signal transduction system"/>
    <property type="evidence" value="ECO:0007669"/>
    <property type="project" value="InterPro"/>
</dbReference>
<dbReference type="InterPro" id="IPR001789">
    <property type="entry name" value="Sig_transdc_resp-reg_receiver"/>
</dbReference>
<reference evidence="2" key="1">
    <citation type="journal article" date="2015" name="Nature">
        <title>Complex archaea that bridge the gap between prokaryotes and eukaryotes.</title>
        <authorList>
            <person name="Spang A."/>
            <person name="Saw J.H."/>
            <person name="Jorgensen S.L."/>
            <person name="Zaremba-Niedzwiedzka K."/>
            <person name="Martijn J."/>
            <person name="Lind A.E."/>
            <person name="van Eijk R."/>
            <person name="Schleper C."/>
            <person name="Guy L."/>
            <person name="Ettema T.J."/>
        </authorList>
    </citation>
    <scope>NUCLEOTIDE SEQUENCE</scope>
</reference>
<proteinExistence type="predicted"/>
<dbReference type="InterPro" id="IPR011006">
    <property type="entry name" value="CheY-like_superfamily"/>
</dbReference>
<dbReference type="Gene3D" id="3.40.50.2300">
    <property type="match status" value="1"/>
</dbReference>
<accession>A0A0F9AKR9</accession>
<evidence type="ECO:0000313" key="2">
    <source>
        <dbReference type="EMBL" id="KKL09985.1"/>
    </source>
</evidence>
<sequence length="131" mass="14772">MLRLLIVEDLDDIYEYYERILTNLLPKEQIEITRAATIIDSLELIREPWDVILMDFAMGESASIEGDPIRNGADLVKVRRAVEQGETLAASFIIGTSSATVTNEYLVKAGADTSMLKIEVPEMAREIERRL</sequence>
<organism evidence="2">
    <name type="scientific">marine sediment metagenome</name>
    <dbReference type="NCBI Taxonomy" id="412755"/>
    <lineage>
        <taxon>unclassified sequences</taxon>
        <taxon>metagenomes</taxon>
        <taxon>ecological metagenomes</taxon>
    </lineage>
</organism>
<dbReference type="PROSITE" id="PS50110">
    <property type="entry name" value="RESPONSE_REGULATORY"/>
    <property type="match status" value="1"/>
</dbReference>
<dbReference type="SUPFAM" id="SSF52172">
    <property type="entry name" value="CheY-like"/>
    <property type="match status" value="1"/>
</dbReference>
<dbReference type="AlphaFoldDB" id="A0A0F9AKR9"/>
<gene>
    <name evidence="2" type="ORF">LCGC14_2560350</name>
</gene>
<dbReference type="EMBL" id="LAZR01042248">
    <property type="protein sequence ID" value="KKL09985.1"/>
    <property type="molecule type" value="Genomic_DNA"/>
</dbReference>
<evidence type="ECO:0000259" key="1">
    <source>
        <dbReference type="PROSITE" id="PS50110"/>
    </source>
</evidence>
<name>A0A0F9AKR9_9ZZZZ</name>